<dbReference type="Proteomes" id="UP000826271">
    <property type="component" value="Unassembled WGS sequence"/>
</dbReference>
<keyword evidence="3" id="KW-1185">Reference proteome</keyword>
<dbReference type="AlphaFoldDB" id="A0AAV6XW47"/>
<evidence type="ECO:0000313" key="3">
    <source>
        <dbReference type="Proteomes" id="UP000826271"/>
    </source>
</evidence>
<organism evidence="2 3">
    <name type="scientific">Buddleja alternifolia</name>
    <dbReference type="NCBI Taxonomy" id="168488"/>
    <lineage>
        <taxon>Eukaryota</taxon>
        <taxon>Viridiplantae</taxon>
        <taxon>Streptophyta</taxon>
        <taxon>Embryophyta</taxon>
        <taxon>Tracheophyta</taxon>
        <taxon>Spermatophyta</taxon>
        <taxon>Magnoliopsida</taxon>
        <taxon>eudicotyledons</taxon>
        <taxon>Gunneridae</taxon>
        <taxon>Pentapetalae</taxon>
        <taxon>asterids</taxon>
        <taxon>lamiids</taxon>
        <taxon>Lamiales</taxon>
        <taxon>Scrophulariaceae</taxon>
        <taxon>Buddlejeae</taxon>
        <taxon>Buddleja</taxon>
    </lineage>
</organism>
<evidence type="ECO:0000256" key="1">
    <source>
        <dbReference type="SAM" id="MobiDB-lite"/>
    </source>
</evidence>
<sequence>MEKVDGKTSSSYALNGTWSQIKERNELTLGMVVQLWAFRIEDELYFALAKINEIRVRYFIPLDYDILVPSPTDRTPCPPVGYRTFHGAHLMSGVNSDAQSHVEPNAEVAEMADNPNVQE</sequence>
<dbReference type="GO" id="GO:0003677">
    <property type="term" value="F:DNA binding"/>
    <property type="evidence" value="ECO:0007669"/>
    <property type="project" value="InterPro"/>
</dbReference>
<dbReference type="EMBL" id="WHWC01000003">
    <property type="protein sequence ID" value="KAG8386443.1"/>
    <property type="molecule type" value="Genomic_DNA"/>
</dbReference>
<reference evidence="2" key="1">
    <citation type="submission" date="2019-10" db="EMBL/GenBank/DDBJ databases">
        <authorList>
            <person name="Zhang R."/>
            <person name="Pan Y."/>
            <person name="Wang J."/>
            <person name="Ma R."/>
            <person name="Yu S."/>
        </authorList>
    </citation>
    <scope>NUCLEOTIDE SEQUENCE</scope>
    <source>
        <strain evidence="2">LA-IB0</strain>
        <tissue evidence="2">Leaf</tissue>
    </source>
</reference>
<name>A0AAV6XW47_9LAMI</name>
<proteinExistence type="predicted"/>
<comment type="caution">
    <text evidence="2">The sequence shown here is derived from an EMBL/GenBank/DDBJ whole genome shotgun (WGS) entry which is preliminary data.</text>
</comment>
<feature type="region of interest" description="Disordered" evidence="1">
    <location>
        <begin position="96"/>
        <end position="119"/>
    </location>
</feature>
<gene>
    <name evidence="2" type="ORF">BUALT_Bualt03G0149300</name>
</gene>
<evidence type="ECO:0000313" key="2">
    <source>
        <dbReference type="EMBL" id="KAG8386443.1"/>
    </source>
</evidence>
<accession>A0AAV6XW47</accession>
<dbReference type="PANTHER" id="PTHR31541:SF25">
    <property type="entry name" value="GAMMA-GLIADIN B"/>
    <property type="match status" value="1"/>
</dbReference>
<protein>
    <submittedName>
        <fullName evidence="2">Uncharacterized protein</fullName>
    </submittedName>
</protein>
<dbReference type="PANTHER" id="PTHR31541">
    <property type="entry name" value="B3 DOMAIN PLANT PROTEIN-RELATED"/>
    <property type="match status" value="1"/>
</dbReference>
<dbReference type="InterPro" id="IPR005508">
    <property type="entry name" value="At2g31720-like"/>
</dbReference>